<gene>
    <name evidence="5" type="ORF">BTO20_31690</name>
</gene>
<dbReference type="Pfam" id="PF07729">
    <property type="entry name" value="FCD"/>
    <property type="match status" value="1"/>
</dbReference>
<proteinExistence type="predicted"/>
<evidence type="ECO:0000256" key="1">
    <source>
        <dbReference type="ARBA" id="ARBA00023015"/>
    </source>
</evidence>
<dbReference type="Proteomes" id="UP000195331">
    <property type="component" value="Chromosome"/>
</dbReference>
<dbReference type="GO" id="GO:0003700">
    <property type="term" value="F:DNA-binding transcription factor activity"/>
    <property type="evidence" value="ECO:0007669"/>
    <property type="project" value="InterPro"/>
</dbReference>
<dbReference type="CDD" id="cd07377">
    <property type="entry name" value="WHTH_GntR"/>
    <property type="match status" value="1"/>
</dbReference>
<dbReference type="InterPro" id="IPR008920">
    <property type="entry name" value="TF_FadR/GntR_C"/>
</dbReference>
<keyword evidence="3" id="KW-0804">Transcription</keyword>
<dbReference type="Gene3D" id="1.10.10.10">
    <property type="entry name" value="Winged helix-like DNA-binding domain superfamily/Winged helix DNA-binding domain"/>
    <property type="match status" value="1"/>
</dbReference>
<dbReference type="AlphaFoldDB" id="A0A1Y0CBW9"/>
<evidence type="ECO:0000313" key="6">
    <source>
        <dbReference type="Proteomes" id="UP000195331"/>
    </source>
</evidence>
<dbReference type="PANTHER" id="PTHR43537:SF24">
    <property type="entry name" value="GLUCONATE OPERON TRANSCRIPTIONAL REPRESSOR"/>
    <property type="match status" value="1"/>
</dbReference>
<reference evidence="5 6" key="1">
    <citation type="submission" date="2017-04" db="EMBL/GenBank/DDBJ databases">
        <title>Whole Genome Sequence of 1,4-Dioxane Degrading Bacterium Mycobacterium dioxanotrophicus PH-06.</title>
        <authorList>
            <person name="He Y."/>
        </authorList>
    </citation>
    <scope>NUCLEOTIDE SEQUENCE [LARGE SCALE GENOMIC DNA]</scope>
    <source>
        <strain evidence="5 6">PH-06</strain>
    </source>
</reference>
<dbReference type="KEGG" id="mdx:BTO20_31690"/>
<dbReference type="SMART" id="SM00895">
    <property type="entry name" value="FCD"/>
    <property type="match status" value="1"/>
</dbReference>
<feature type="domain" description="HTH gntR-type" evidence="4">
    <location>
        <begin position="103"/>
        <end position="173"/>
    </location>
</feature>
<dbReference type="InterPro" id="IPR011711">
    <property type="entry name" value="GntR_C"/>
</dbReference>
<dbReference type="InterPro" id="IPR036388">
    <property type="entry name" value="WH-like_DNA-bd_sf"/>
</dbReference>
<dbReference type="InterPro" id="IPR000524">
    <property type="entry name" value="Tscrpt_reg_HTH_GntR"/>
</dbReference>
<keyword evidence="1" id="KW-0805">Transcription regulation</keyword>
<dbReference type="EMBL" id="CP020809">
    <property type="protein sequence ID" value="ART72514.1"/>
    <property type="molecule type" value="Genomic_DNA"/>
</dbReference>
<dbReference type="SUPFAM" id="SSF48008">
    <property type="entry name" value="GntR ligand-binding domain-like"/>
    <property type="match status" value="1"/>
</dbReference>
<keyword evidence="2" id="KW-0238">DNA-binding</keyword>
<dbReference type="InterPro" id="IPR036390">
    <property type="entry name" value="WH_DNA-bd_sf"/>
</dbReference>
<accession>A0A1Y0CBW9</accession>
<evidence type="ECO:0000256" key="2">
    <source>
        <dbReference type="ARBA" id="ARBA00023125"/>
    </source>
</evidence>
<dbReference type="GO" id="GO:0003677">
    <property type="term" value="F:DNA binding"/>
    <property type="evidence" value="ECO:0007669"/>
    <property type="project" value="UniProtKB-KW"/>
</dbReference>
<keyword evidence="6" id="KW-1185">Reference proteome</keyword>
<dbReference type="SMART" id="SM00345">
    <property type="entry name" value="HTH_GNTR"/>
    <property type="match status" value="1"/>
</dbReference>
<dbReference type="OrthoDB" id="9784718at2"/>
<evidence type="ECO:0000313" key="5">
    <source>
        <dbReference type="EMBL" id="ART72514.1"/>
    </source>
</evidence>
<evidence type="ECO:0000259" key="4">
    <source>
        <dbReference type="PROSITE" id="PS50949"/>
    </source>
</evidence>
<protein>
    <recommendedName>
        <fullName evidence="4">HTH gntR-type domain-containing protein</fullName>
    </recommendedName>
</protein>
<name>A0A1Y0CBW9_9MYCO</name>
<dbReference type="PANTHER" id="PTHR43537">
    <property type="entry name" value="TRANSCRIPTIONAL REGULATOR, GNTR FAMILY"/>
    <property type="match status" value="1"/>
</dbReference>
<dbReference type="PROSITE" id="PS50949">
    <property type="entry name" value="HTH_GNTR"/>
    <property type="match status" value="1"/>
</dbReference>
<dbReference type="Pfam" id="PF00392">
    <property type="entry name" value="GntR"/>
    <property type="match status" value="1"/>
</dbReference>
<sequence length="338" mass="37017">MSADRGYGPRPRFTTPSRCTLPATSSSRGASLCWRLHDRLDRLRTCRRQDRHTRPGTAHRPEGVACLTLYSSYSGSMTGLEFLDNRAPFALVGLLRTSEFEGASRPDQVTHQIETAIAVGLIGAGERLPPERQLATQLGATMLQIRQSLATLRKRGLIETRRGRGGGSVVCDTSAVSRSEVDRRLRERSTEELRDLGDLAASLAGSAARFAAARAEEPEHDRLLLLARQFEEADNVLDLRRADSRFHIGLAIAAQSRRLTTALVQVQGEMAPLLWAPCDHITDTSEAVNAHTQIVEAIAAGDEYRAQEAAMAHGSRETELLVDARFEVLLGNGRRASS</sequence>
<evidence type="ECO:0000256" key="3">
    <source>
        <dbReference type="ARBA" id="ARBA00023163"/>
    </source>
</evidence>
<dbReference type="Gene3D" id="1.20.120.530">
    <property type="entry name" value="GntR ligand-binding domain-like"/>
    <property type="match status" value="1"/>
</dbReference>
<organism evidence="5 6">
    <name type="scientific">Mycobacterium dioxanotrophicus</name>
    <dbReference type="NCBI Taxonomy" id="482462"/>
    <lineage>
        <taxon>Bacteria</taxon>
        <taxon>Bacillati</taxon>
        <taxon>Actinomycetota</taxon>
        <taxon>Actinomycetes</taxon>
        <taxon>Mycobacteriales</taxon>
        <taxon>Mycobacteriaceae</taxon>
        <taxon>Mycobacterium</taxon>
    </lineage>
</organism>
<dbReference type="SUPFAM" id="SSF46785">
    <property type="entry name" value="Winged helix' DNA-binding domain"/>
    <property type="match status" value="1"/>
</dbReference>